<dbReference type="EMBL" id="CP000472">
    <property type="protein sequence ID" value="ACJ31128.1"/>
    <property type="molecule type" value="Genomic_DNA"/>
</dbReference>
<name>B8CUD6_SHEPW</name>
<organism evidence="3 4">
    <name type="scientific">Shewanella piezotolerans (strain WP3 / JCM 13877)</name>
    <dbReference type="NCBI Taxonomy" id="225849"/>
    <lineage>
        <taxon>Bacteria</taxon>
        <taxon>Pseudomonadati</taxon>
        <taxon>Pseudomonadota</taxon>
        <taxon>Gammaproteobacteria</taxon>
        <taxon>Alteromonadales</taxon>
        <taxon>Shewanellaceae</taxon>
        <taxon>Shewanella</taxon>
    </lineage>
</organism>
<evidence type="ECO:0000313" key="4">
    <source>
        <dbReference type="Proteomes" id="UP000000753"/>
    </source>
</evidence>
<protein>
    <recommendedName>
        <fullName evidence="2">DUF1508 domain-containing protein</fullName>
    </recommendedName>
</protein>
<evidence type="ECO:0000313" key="3">
    <source>
        <dbReference type="EMBL" id="ACJ31128.1"/>
    </source>
</evidence>
<dbReference type="PANTHER" id="PTHR40606">
    <property type="match status" value="1"/>
</dbReference>
<accession>B8CUD6</accession>
<dbReference type="STRING" id="225849.swp_4485"/>
<dbReference type="HOGENOM" id="CLU_163886_0_0_6"/>
<feature type="domain" description="DUF1508" evidence="2">
    <location>
        <begin position="62"/>
        <end position="110"/>
    </location>
</feature>
<dbReference type="InterPro" id="IPR010879">
    <property type="entry name" value="DUF1508"/>
</dbReference>
<dbReference type="InterPro" id="IPR036913">
    <property type="entry name" value="YegP-like_sf"/>
</dbReference>
<proteinExistence type="inferred from homology"/>
<dbReference type="Pfam" id="PF07411">
    <property type="entry name" value="DUF1508"/>
    <property type="match status" value="2"/>
</dbReference>
<gene>
    <name evidence="3" type="ordered locus">swp_4485</name>
</gene>
<evidence type="ECO:0000256" key="1">
    <source>
        <dbReference type="ARBA" id="ARBA00007576"/>
    </source>
</evidence>
<dbReference type="eggNOG" id="COG3422">
    <property type="taxonomic scope" value="Bacteria"/>
</dbReference>
<keyword evidence="4" id="KW-1185">Reference proteome</keyword>
<dbReference type="Proteomes" id="UP000000753">
    <property type="component" value="Chromosome"/>
</dbReference>
<sequence>MSTKFEIFKSTANNNFYFRLRAQNGETILGSEGYTTKDNCRNGIESVKVNSPLDSNYDRLIASNDQYYFNLKSSGNYQVVGTSELYVSTQGRDNGIESVKRNAPIADVVDLT</sequence>
<dbReference type="PANTHER" id="PTHR40606:SF1">
    <property type="entry name" value="UPF0339 PROTEIN YEGP"/>
    <property type="match status" value="1"/>
</dbReference>
<evidence type="ECO:0000259" key="2">
    <source>
        <dbReference type="Pfam" id="PF07411"/>
    </source>
</evidence>
<dbReference type="AlphaFoldDB" id="B8CUD6"/>
<dbReference type="Gene3D" id="2.30.29.80">
    <property type="match status" value="1"/>
</dbReference>
<comment type="similarity">
    <text evidence="1">Belongs to the UPF0339 family. Duplicated subfamily.</text>
</comment>
<dbReference type="InterPro" id="IPR051141">
    <property type="entry name" value="UPF0339_domain"/>
</dbReference>
<dbReference type="OrthoDB" id="9802792at2"/>
<dbReference type="RefSeq" id="WP_020914463.1">
    <property type="nucleotide sequence ID" value="NC_011566.1"/>
</dbReference>
<feature type="domain" description="DUF1508" evidence="2">
    <location>
        <begin position="13"/>
        <end position="58"/>
    </location>
</feature>
<dbReference type="KEGG" id="swp:swp_4485"/>
<dbReference type="SUPFAM" id="SSF160113">
    <property type="entry name" value="YegP-like"/>
    <property type="match status" value="2"/>
</dbReference>
<reference evidence="3 4" key="1">
    <citation type="journal article" date="2008" name="PLoS ONE">
        <title>Environmental adaptation: genomic analysis of the piezotolerant and psychrotolerant deep-sea iron reducing bacterium Shewanella piezotolerans WP3.</title>
        <authorList>
            <person name="Wang F."/>
            <person name="Wang J."/>
            <person name="Jian H."/>
            <person name="Zhang B."/>
            <person name="Li S."/>
            <person name="Wang F."/>
            <person name="Zeng X."/>
            <person name="Gao L."/>
            <person name="Bartlett D.H."/>
            <person name="Yu J."/>
            <person name="Hu S."/>
            <person name="Xiao X."/>
        </authorList>
    </citation>
    <scope>NUCLEOTIDE SEQUENCE [LARGE SCALE GENOMIC DNA]</scope>
    <source>
        <strain evidence="4">WP3 / JCM 13877</strain>
    </source>
</reference>